<dbReference type="AlphaFoldDB" id="A0A2D3WMA8"/>
<evidence type="ECO:0000313" key="3">
    <source>
        <dbReference type="Proteomes" id="UP000228859"/>
    </source>
</evidence>
<sequence length="545" mass="58888">MGLPLFFILYVPASSLTTRGQDLFAWCVANSTTLANGLVNKVHVANAKYSIKEISSSTGSTANDLEKKVRGFVLLQEQASINKDILDSCMQSYNIAELKELRKGESDLIFPPSPSEVGRSRAEFEYAYVPNRMDQYGSNTNTRPNYFSVETCAAAEGAYRNYLVQKPKLEAYFKKLTEFSEEKLKYIVSSGMQKNITMGWTSIALLPAQQAMQSQTSMIDSQIDKSAWDNVEFDFSATGFEKLQNSYQNFSFSRSIESFTQRTAYLFVPGATGVYTTFNGVSEALVSIAAAPAEIVASRAEKVVDTASSAASSVPVIGGLLSAGVSIVGGVAVAGVMKSIALGKVIMQNISPYYIATEAARIMVQSLVYIIPMLVTAVVIAWWYIEVFAYMLSIPFAAAYAFGENAKANILQFVVKGVGIAFKPMLIVISVFLAVKGAALFESISSGMITTQELAMMSQANSVLDKTNWTTDNPLDGWGQWLGSAMKAGMIQGVLFIAVAITKTFLISGVILKLPGFMLGLFNINSDGNGGEAIANKISTVTKGI</sequence>
<reference evidence="2 3" key="1">
    <citation type="journal article" date="2017" name="Front. Microbiol.">
        <title>Comparative Genomic Analysis of the Class Epsilonproteobacteria and Proposed Reclassification to Epsilonbacteraeota (phyl. nov.).</title>
        <authorList>
            <person name="Waite D.W."/>
            <person name="Vanwonterghem I."/>
            <person name="Rinke C."/>
            <person name="Parks D.H."/>
            <person name="Zhang Y."/>
            <person name="Takai K."/>
            <person name="Sievert S.M."/>
            <person name="Simon J."/>
            <person name="Campbell B.J."/>
            <person name="Hanson T.E."/>
            <person name="Woyke T."/>
            <person name="Klotz M.G."/>
            <person name="Hugenholtz P."/>
        </authorList>
    </citation>
    <scope>NUCLEOTIDE SEQUENCE [LARGE SCALE GENOMIC DNA]</scope>
    <source>
        <strain evidence="2">UBA12443</strain>
    </source>
</reference>
<dbReference type="Proteomes" id="UP000228859">
    <property type="component" value="Unassembled WGS sequence"/>
</dbReference>
<feature type="transmembrane region" description="Helical" evidence="1">
    <location>
        <begin position="353"/>
        <end position="375"/>
    </location>
</feature>
<proteinExistence type="predicted"/>
<feature type="transmembrane region" description="Helical" evidence="1">
    <location>
        <begin position="490"/>
        <end position="512"/>
    </location>
</feature>
<accession>A0A2D3WMA8</accession>
<protein>
    <submittedName>
        <fullName evidence="2">Uncharacterized protein</fullName>
    </submittedName>
</protein>
<comment type="caution">
    <text evidence="2">The sequence shown here is derived from an EMBL/GenBank/DDBJ whole genome shotgun (WGS) entry which is preliminary data.</text>
</comment>
<organism evidence="2 3">
    <name type="scientific">Sulfuricurvum kujiense</name>
    <dbReference type="NCBI Taxonomy" id="148813"/>
    <lineage>
        <taxon>Bacteria</taxon>
        <taxon>Pseudomonadati</taxon>
        <taxon>Campylobacterota</taxon>
        <taxon>Epsilonproteobacteria</taxon>
        <taxon>Campylobacterales</taxon>
        <taxon>Sulfurimonadaceae</taxon>
        <taxon>Sulfuricurvum</taxon>
    </lineage>
</organism>
<keyword evidence="1" id="KW-0812">Transmembrane</keyword>
<keyword evidence="1" id="KW-1133">Transmembrane helix</keyword>
<feature type="transmembrane region" description="Helical" evidence="1">
    <location>
        <begin position="414"/>
        <end position="435"/>
    </location>
</feature>
<evidence type="ECO:0000256" key="1">
    <source>
        <dbReference type="SAM" id="Phobius"/>
    </source>
</evidence>
<feature type="transmembrane region" description="Helical" evidence="1">
    <location>
        <begin position="381"/>
        <end position="402"/>
    </location>
</feature>
<gene>
    <name evidence="2" type="ORF">CFH83_03780</name>
</gene>
<keyword evidence="1" id="KW-0472">Membrane</keyword>
<evidence type="ECO:0000313" key="2">
    <source>
        <dbReference type="EMBL" id="DAB38844.1"/>
    </source>
</evidence>
<feature type="transmembrane region" description="Helical" evidence="1">
    <location>
        <begin position="316"/>
        <end position="341"/>
    </location>
</feature>
<dbReference type="EMBL" id="DLUI01000059">
    <property type="protein sequence ID" value="DAB38844.1"/>
    <property type="molecule type" value="Genomic_DNA"/>
</dbReference>
<name>A0A2D3WMA8_9BACT</name>
<dbReference type="RefSeq" id="WP_303662908.1">
    <property type="nucleotide sequence ID" value="NZ_DLUI01000059.1"/>
</dbReference>